<evidence type="ECO:0000313" key="3">
    <source>
        <dbReference type="Proteomes" id="UP001465668"/>
    </source>
</evidence>
<dbReference type="Proteomes" id="UP001465668">
    <property type="component" value="Unassembled WGS sequence"/>
</dbReference>
<evidence type="ECO:0000256" key="1">
    <source>
        <dbReference type="SAM" id="MobiDB-lite"/>
    </source>
</evidence>
<proteinExistence type="predicted"/>
<sequence>MDKSPTPPAKILVRQYAVFEDCRHEDPDATLLDDKEREIRPGEDPRVPASQKPAEPYPGPGTGTCGECSEVFEKVKVDFETLRRNWILSEKSTINRDTLKLFVRVSKSIKDRWHKDCEQETNRENRKHTKPIHDYRGRMRLLLEFANSWKDAEQQVTHKKHNLNHLLMEAREFIVEEISGQIINAEWNFKDNEEGLKEFIIFGEGLAESLPDLFRTAIATRDDSDWEDDLKEVFGKTVAREVPMYRRDT</sequence>
<evidence type="ECO:0000313" key="2">
    <source>
        <dbReference type="EMBL" id="KAK9777152.1"/>
    </source>
</evidence>
<organism evidence="2 3">
    <name type="scientific">Seiridium cardinale</name>
    <dbReference type="NCBI Taxonomy" id="138064"/>
    <lineage>
        <taxon>Eukaryota</taxon>
        <taxon>Fungi</taxon>
        <taxon>Dikarya</taxon>
        <taxon>Ascomycota</taxon>
        <taxon>Pezizomycotina</taxon>
        <taxon>Sordariomycetes</taxon>
        <taxon>Xylariomycetidae</taxon>
        <taxon>Amphisphaeriales</taxon>
        <taxon>Sporocadaceae</taxon>
        <taxon>Seiridium</taxon>
    </lineage>
</organism>
<name>A0ABR2XTT3_9PEZI</name>
<gene>
    <name evidence="2" type="ORF">SCAR479_06220</name>
</gene>
<feature type="compositionally biased region" description="Basic and acidic residues" evidence="1">
    <location>
        <begin position="25"/>
        <end position="46"/>
    </location>
</feature>
<reference evidence="2 3" key="1">
    <citation type="submission" date="2024-02" db="EMBL/GenBank/DDBJ databases">
        <title>First draft genome assembly of two strains of Seiridium cardinale.</title>
        <authorList>
            <person name="Emiliani G."/>
            <person name="Scali E."/>
        </authorList>
    </citation>
    <scope>NUCLEOTIDE SEQUENCE [LARGE SCALE GENOMIC DNA]</scope>
    <source>
        <strain evidence="2 3">BM-138-000479</strain>
    </source>
</reference>
<feature type="region of interest" description="Disordered" evidence="1">
    <location>
        <begin position="25"/>
        <end position="63"/>
    </location>
</feature>
<accession>A0ABR2XTT3</accession>
<comment type="caution">
    <text evidence="2">The sequence shown here is derived from an EMBL/GenBank/DDBJ whole genome shotgun (WGS) entry which is preliminary data.</text>
</comment>
<keyword evidence="3" id="KW-1185">Reference proteome</keyword>
<dbReference type="EMBL" id="JARVKM010000023">
    <property type="protein sequence ID" value="KAK9777152.1"/>
    <property type="molecule type" value="Genomic_DNA"/>
</dbReference>
<protein>
    <submittedName>
        <fullName evidence="2">Uncharacterized protein</fullName>
    </submittedName>
</protein>